<sequence length="88" mass="9987">MNKKKAVNNSCYPDEVIERLARCFYPAILESFSNEEDQKAFAVWQAEQARCSAKEKQDVPAGERPAIHRQLFSSQVRPSGRTFIVTAP</sequence>
<comment type="caution">
    <text evidence="1">The sequence shown here is derived from an EMBL/GenBank/DDBJ whole genome shotgun (WGS) entry which is preliminary data.</text>
</comment>
<gene>
    <name evidence="1" type="ORF">JCM17207_12400</name>
</gene>
<organism evidence="1 2">
    <name type="scientific">Faecalibacterium gallinarum</name>
    <dbReference type="NCBI Taxonomy" id="2903556"/>
    <lineage>
        <taxon>Bacteria</taxon>
        <taxon>Bacillati</taxon>
        <taxon>Bacillota</taxon>
        <taxon>Clostridia</taxon>
        <taxon>Eubacteriales</taxon>
        <taxon>Oscillospiraceae</taxon>
        <taxon>Faecalibacterium</taxon>
    </lineage>
</organism>
<dbReference type="Proteomes" id="UP001055185">
    <property type="component" value="Unassembled WGS sequence"/>
</dbReference>
<dbReference type="AlphaFoldDB" id="A0AA37IYL8"/>
<dbReference type="EMBL" id="BQKV01000037">
    <property type="protein sequence ID" value="GJN64615.1"/>
    <property type="molecule type" value="Genomic_DNA"/>
</dbReference>
<protein>
    <submittedName>
        <fullName evidence="1">Uncharacterized protein</fullName>
    </submittedName>
</protein>
<name>A0AA37IYL8_9FIRM</name>
<reference evidence="1" key="1">
    <citation type="journal article" date="2022" name="Int. J. Syst. Evol. Microbiol.">
        <title>Genome-based, phenotypic and chemotaxonomic classification of Faecalibacterium strains: proposal of three novel species Faecalibacterium duncaniae sp. nov., Faecalibacterium hattorii sp. nov. and Faecalibacterium gallinarum sp. nov. .</title>
        <authorList>
            <person name="Sakamoto M."/>
            <person name="Sakurai N."/>
            <person name="Tanno H."/>
            <person name="Iino T."/>
            <person name="Ohkuma M."/>
            <person name="Endo A."/>
        </authorList>
    </citation>
    <scope>NUCLEOTIDE SEQUENCE</scope>
    <source>
        <strain evidence="1">JCM 17207</strain>
    </source>
</reference>
<proteinExistence type="predicted"/>
<keyword evidence="2" id="KW-1185">Reference proteome</keyword>
<evidence type="ECO:0000313" key="1">
    <source>
        <dbReference type="EMBL" id="GJN64615.1"/>
    </source>
</evidence>
<evidence type="ECO:0000313" key="2">
    <source>
        <dbReference type="Proteomes" id="UP001055185"/>
    </source>
</evidence>
<accession>A0AA37IYL8</accession>